<comment type="similarity">
    <text evidence="1">Belongs to the helicase family. UvrD subfamily.</text>
</comment>
<proteinExistence type="inferred from homology"/>
<dbReference type="PROSITE" id="PS51198">
    <property type="entry name" value="UVRD_HELICASE_ATP_BIND"/>
    <property type="match status" value="1"/>
</dbReference>
<evidence type="ECO:0000256" key="6">
    <source>
        <dbReference type="ARBA" id="ARBA00023125"/>
    </source>
</evidence>
<sequence length="822" mass="93204">MDFSEALASLNSSQRECVLSKDNTLQILAGPGSGKTRVLTMRVAHLVLEKKIEPHRIIVVTFTTKAAGEMRKRLVQLIGEKRTSALLIGTFHAICSRLLHRHPAYAGLDPNFTICEPDQSKLIIAEIQKDRNIQINDFTRHTMEAGAVLGIISQAKSKGIDATEFFETYRDDFKRKDVAKIYFAYEEELKRQNLVDFDNLLLKTCVLLSNKEDILWNIKSILVDEYQDTNIVQYNLIKLMMRQKNDKTITIVGDPDQSIFGWRSAEPKNFGKMADEFAGTTVMKLERNYRSTALVIESALHVITQDHSRVSKTLYTNNPRGVPMSLVSVQNSAAEAGFVAAEIKKAVKNSKGLIQYKDIVVLMRMNFISREFESVFRLNKIPFTMVGGDRFFNRVEVKDMTSYLSFAYNPKDVTAFNRIINVPKRGVGQVTLDKILDVNLEYKDSLLDTIEKIIKRKTTTTFTPAVIIKLKDFFNICQHIRAMIDDKNSVASILSYIYTATEYEKFLKEKHAQDWQSRWENLGELLSIAKKAHEATVELHEYEKYHDKSDVDDTTLVEPVYSDEDGSGEDSEVLDLTSVGPEIKTDPTMKREFENVKTEDQSFNPKEFGLRDDLKEDNTRDEYANIDTDPIAEFLEYCALCSSQKELDEAEEGKVTIATIHAAKGLEWPCVFIVTCNEGVIPHSRSEDIDEEGRLLYVAMTRSKSPKSRDVWGNKRSQDVSCFLRNMGSGLYTDQPITWNANTRALLAETLNKPIPDESHQTTPAKNVDIRFGAAGIDIDFKSMGGFSSAANLKRKPDKPNKKTAVVKSEVKMEPGQKRLKM</sequence>
<protein>
    <recommendedName>
        <fullName evidence="9">DNA 3'-5' helicase</fullName>
        <ecNumber evidence="9">5.6.2.4</ecNumber>
    </recommendedName>
</protein>
<keyword evidence="4 11" id="KW-0347">Helicase</keyword>
<dbReference type="GO" id="GO:0005524">
    <property type="term" value="F:ATP binding"/>
    <property type="evidence" value="ECO:0007669"/>
    <property type="project" value="UniProtKB-UniRule"/>
</dbReference>
<dbReference type="InterPro" id="IPR014017">
    <property type="entry name" value="DNA_helicase_UvrD-like_C"/>
</dbReference>
<dbReference type="EC" id="5.6.2.4" evidence="9"/>
<comment type="catalytic activity">
    <reaction evidence="8">
        <text>Couples ATP hydrolysis with the unwinding of duplex DNA by translocating in the 3'-5' direction.</text>
        <dbReference type="EC" id="5.6.2.4"/>
    </reaction>
</comment>
<dbReference type="Gene3D" id="3.40.50.300">
    <property type="entry name" value="P-loop containing nucleotide triphosphate hydrolases"/>
    <property type="match status" value="3"/>
</dbReference>
<evidence type="ECO:0000256" key="2">
    <source>
        <dbReference type="ARBA" id="ARBA00022741"/>
    </source>
</evidence>
<dbReference type="SUPFAM" id="SSF52540">
    <property type="entry name" value="P-loop containing nucleoside triphosphate hydrolases"/>
    <property type="match status" value="1"/>
</dbReference>
<evidence type="ECO:0000256" key="9">
    <source>
        <dbReference type="ARBA" id="ARBA00034808"/>
    </source>
</evidence>
<keyword evidence="2 11" id="KW-0547">Nucleotide-binding</keyword>
<keyword evidence="5 11" id="KW-0067">ATP-binding</keyword>
<organism evidence="15 16">
    <name type="scientific">Thamnidium elegans</name>
    <dbReference type="NCBI Taxonomy" id="101142"/>
    <lineage>
        <taxon>Eukaryota</taxon>
        <taxon>Fungi</taxon>
        <taxon>Fungi incertae sedis</taxon>
        <taxon>Mucoromycota</taxon>
        <taxon>Mucoromycotina</taxon>
        <taxon>Mucoromycetes</taxon>
        <taxon>Mucorales</taxon>
        <taxon>Mucorineae</taxon>
        <taxon>Mucoraceae</taxon>
        <taxon>Thamnidium</taxon>
    </lineage>
</organism>
<feature type="domain" description="UvrD-like helicase ATP-binding" evidence="13">
    <location>
        <begin position="8"/>
        <end position="292"/>
    </location>
</feature>
<evidence type="ECO:0000256" key="4">
    <source>
        <dbReference type="ARBA" id="ARBA00022806"/>
    </source>
</evidence>
<evidence type="ECO:0000313" key="16">
    <source>
        <dbReference type="Proteomes" id="UP000613177"/>
    </source>
</evidence>
<comment type="caution">
    <text evidence="15">The sequence shown here is derived from an EMBL/GenBank/DDBJ whole genome shotgun (WGS) entry which is preliminary data.</text>
</comment>
<gene>
    <name evidence="15" type="ORF">INT48_001447</name>
</gene>
<dbReference type="GO" id="GO:0016787">
    <property type="term" value="F:hydrolase activity"/>
    <property type="evidence" value="ECO:0007669"/>
    <property type="project" value="UniProtKB-UniRule"/>
</dbReference>
<evidence type="ECO:0000256" key="5">
    <source>
        <dbReference type="ARBA" id="ARBA00022840"/>
    </source>
</evidence>
<dbReference type="InterPro" id="IPR000212">
    <property type="entry name" value="DNA_helicase_UvrD/REP"/>
</dbReference>
<dbReference type="PANTHER" id="PTHR11070:SF2">
    <property type="entry name" value="ATP-DEPENDENT DNA HELICASE SRS2"/>
    <property type="match status" value="1"/>
</dbReference>
<evidence type="ECO:0000313" key="15">
    <source>
        <dbReference type="EMBL" id="KAG2230931.1"/>
    </source>
</evidence>
<accession>A0A8H7VQE4</accession>
<dbReference type="Gene3D" id="1.10.10.160">
    <property type="match status" value="1"/>
</dbReference>
<feature type="region of interest" description="Disordered" evidence="12">
    <location>
        <begin position="790"/>
        <end position="822"/>
    </location>
</feature>
<dbReference type="InterPro" id="IPR027417">
    <property type="entry name" value="P-loop_NTPase"/>
</dbReference>
<evidence type="ECO:0000256" key="7">
    <source>
        <dbReference type="ARBA" id="ARBA00023235"/>
    </source>
</evidence>
<keyword evidence="6" id="KW-0238">DNA-binding</keyword>
<evidence type="ECO:0000259" key="14">
    <source>
        <dbReference type="PROSITE" id="PS51217"/>
    </source>
</evidence>
<dbReference type="GO" id="GO:0000725">
    <property type="term" value="P:recombinational repair"/>
    <property type="evidence" value="ECO:0007669"/>
    <property type="project" value="TreeGrafter"/>
</dbReference>
<evidence type="ECO:0000256" key="12">
    <source>
        <dbReference type="SAM" id="MobiDB-lite"/>
    </source>
</evidence>
<keyword evidence="3 11" id="KW-0378">Hydrolase</keyword>
<comment type="catalytic activity">
    <reaction evidence="10">
        <text>ATP + H2O = ADP + phosphate + H(+)</text>
        <dbReference type="Rhea" id="RHEA:13065"/>
        <dbReference type="ChEBI" id="CHEBI:15377"/>
        <dbReference type="ChEBI" id="CHEBI:15378"/>
        <dbReference type="ChEBI" id="CHEBI:30616"/>
        <dbReference type="ChEBI" id="CHEBI:43474"/>
        <dbReference type="ChEBI" id="CHEBI:456216"/>
        <dbReference type="EC" id="5.6.2.4"/>
    </reaction>
</comment>
<name>A0A8H7VQE4_9FUNG</name>
<dbReference type="PROSITE" id="PS51217">
    <property type="entry name" value="UVRD_HELICASE_CTER"/>
    <property type="match status" value="1"/>
</dbReference>
<dbReference type="InterPro" id="IPR013986">
    <property type="entry name" value="DExx_box_DNA_helicase_dom_sf"/>
</dbReference>
<evidence type="ECO:0000256" key="11">
    <source>
        <dbReference type="PROSITE-ProRule" id="PRU00560"/>
    </source>
</evidence>
<keyword evidence="16" id="KW-1185">Reference proteome</keyword>
<dbReference type="Pfam" id="PF00580">
    <property type="entry name" value="UvrD-helicase"/>
    <property type="match status" value="1"/>
</dbReference>
<dbReference type="AlphaFoldDB" id="A0A8H7VQE4"/>
<feature type="domain" description="UvrD-like helicase C-terminal" evidence="14">
    <location>
        <begin position="293"/>
        <end position="665"/>
    </location>
</feature>
<reference evidence="15" key="1">
    <citation type="submission" date="2021-01" db="EMBL/GenBank/DDBJ databases">
        <title>Metabolic potential, ecology and presence of endohyphal bacteria is reflected in genomic diversity of Mucoromycotina.</title>
        <authorList>
            <person name="Muszewska A."/>
            <person name="Okrasinska A."/>
            <person name="Steczkiewicz K."/>
            <person name="Drgas O."/>
            <person name="Orlowska M."/>
            <person name="Perlinska-Lenart U."/>
            <person name="Aleksandrzak-Piekarczyk T."/>
            <person name="Szatraj K."/>
            <person name="Zielenkiewicz U."/>
            <person name="Pilsyk S."/>
            <person name="Malc E."/>
            <person name="Mieczkowski P."/>
            <person name="Kruszewska J.S."/>
            <person name="Biernat P."/>
            <person name="Pawlowska J."/>
        </authorList>
    </citation>
    <scope>NUCLEOTIDE SEQUENCE</scope>
    <source>
        <strain evidence="15">WA0000018081</strain>
    </source>
</reference>
<dbReference type="GO" id="GO:0003677">
    <property type="term" value="F:DNA binding"/>
    <property type="evidence" value="ECO:0007669"/>
    <property type="project" value="UniProtKB-KW"/>
</dbReference>
<evidence type="ECO:0000256" key="8">
    <source>
        <dbReference type="ARBA" id="ARBA00034617"/>
    </source>
</evidence>
<evidence type="ECO:0000259" key="13">
    <source>
        <dbReference type="PROSITE" id="PS51198"/>
    </source>
</evidence>
<dbReference type="GO" id="GO:0043138">
    <property type="term" value="F:3'-5' DNA helicase activity"/>
    <property type="evidence" value="ECO:0007669"/>
    <property type="project" value="UniProtKB-EC"/>
</dbReference>
<dbReference type="EMBL" id="JAEPRE010000175">
    <property type="protein sequence ID" value="KAG2230931.1"/>
    <property type="molecule type" value="Genomic_DNA"/>
</dbReference>
<evidence type="ECO:0000256" key="10">
    <source>
        <dbReference type="ARBA" id="ARBA00048988"/>
    </source>
</evidence>
<dbReference type="Gene3D" id="1.10.486.10">
    <property type="entry name" value="PCRA, domain 4"/>
    <property type="match status" value="2"/>
</dbReference>
<evidence type="ECO:0000256" key="3">
    <source>
        <dbReference type="ARBA" id="ARBA00022801"/>
    </source>
</evidence>
<feature type="compositionally biased region" description="Basic and acidic residues" evidence="12">
    <location>
        <begin position="809"/>
        <end position="822"/>
    </location>
</feature>
<dbReference type="GO" id="GO:0005634">
    <property type="term" value="C:nucleus"/>
    <property type="evidence" value="ECO:0007669"/>
    <property type="project" value="TreeGrafter"/>
</dbReference>
<dbReference type="Pfam" id="PF13361">
    <property type="entry name" value="UvrD_C"/>
    <property type="match status" value="1"/>
</dbReference>
<feature type="binding site" evidence="11">
    <location>
        <begin position="29"/>
        <end position="36"/>
    </location>
    <ligand>
        <name>ATP</name>
        <dbReference type="ChEBI" id="CHEBI:30616"/>
    </ligand>
</feature>
<dbReference type="CDD" id="cd17932">
    <property type="entry name" value="DEXQc_UvrD"/>
    <property type="match status" value="1"/>
</dbReference>
<dbReference type="Proteomes" id="UP000613177">
    <property type="component" value="Unassembled WGS sequence"/>
</dbReference>
<keyword evidence="7" id="KW-0413">Isomerase</keyword>
<dbReference type="PANTHER" id="PTHR11070">
    <property type="entry name" value="UVRD / RECB / PCRA DNA HELICASE FAMILY MEMBER"/>
    <property type="match status" value="1"/>
</dbReference>
<evidence type="ECO:0000256" key="1">
    <source>
        <dbReference type="ARBA" id="ARBA00009922"/>
    </source>
</evidence>
<dbReference type="InterPro" id="IPR014016">
    <property type="entry name" value="UvrD-like_ATP-bd"/>
</dbReference>